<dbReference type="EMBL" id="JBJJXI010000145">
    <property type="protein sequence ID" value="KAL3386722.1"/>
    <property type="molecule type" value="Genomic_DNA"/>
</dbReference>
<dbReference type="InterPro" id="IPR012337">
    <property type="entry name" value="RNaseH-like_sf"/>
</dbReference>
<dbReference type="InterPro" id="IPR036397">
    <property type="entry name" value="RNaseH_sf"/>
</dbReference>
<evidence type="ECO:0000256" key="1">
    <source>
        <dbReference type="ARBA" id="ARBA00022722"/>
    </source>
</evidence>
<dbReference type="CDD" id="cd06141">
    <property type="entry name" value="WRN_exo"/>
    <property type="match status" value="1"/>
</dbReference>
<keyword evidence="1" id="KW-0540">Nuclease</keyword>
<evidence type="ECO:0000256" key="3">
    <source>
        <dbReference type="ARBA" id="ARBA00022839"/>
    </source>
</evidence>
<dbReference type="GO" id="GO:0008408">
    <property type="term" value="F:3'-5' exonuclease activity"/>
    <property type="evidence" value="ECO:0007669"/>
    <property type="project" value="UniProtKB-ARBA"/>
</dbReference>
<evidence type="ECO:0000313" key="5">
    <source>
        <dbReference type="EMBL" id="KAL3386722.1"/>
    </source>
</evidence>
<keyword evidence="6" id="KW-1185">Reference proteome</keyword>
<dbReference type="AlphaFoldDB" id="A0ABD2W0Z4"/>
<dbReference type="PANTHER" id="PTHR13620:SF104">
    <property type="entry name" value="EXONUCLEASE 3'-5' DOMAIN-CONTAINING PROTEIN 2"/>
    <property type="match status" value="1"/>
</dbReference>
<organism evidence="5 6">
    <name type="scientific">Trichogramma kaykai</name>
    <dbReference type="NCBI Taxonomy" id="54128"/>
    <lineage>
        <taxon>Eukaryota</taxon>
        <taxon>Metazoa</taxon>
        <taxon>Ecdysozoa</taxon>
        <taxon>Arthropoda</taxon>
        <taxon>Hexapoda</taxon>
        <taxon>Insecta</taxon>
        <taxon>Pterygota</taxon>
        <taxon>Neoptera</taxon>
        <taxon>Endopterygota</taxon>
        <taxon>Hymenoptera</taxon>
        <taxon>Apocrita</taxon>
        <taxon>Proctotrupomorpha</taxon>
        <taxon>Chalcidoidea</taxon>
        <taxon>Trichogrammatidae</taxon>
        <taxon>Trichogramma</taxon>
    </lineage>
</organism>
<dbReference type="Pfam" id="PF01612">
    <property type="entry name" value="DNA_pol_A_exo1"/>
    <property type="match status" value="1"/>
</dbReference>
<dbReference type="Proteomes" id="UP001627154">
    <property type="component" value="Unassembled WGS sequence"/>
</dbReference>
<comment type="caution">
    <text evidence="5">The sequence shown here is derived from an EMBL/GenBank/DDBJ whole genome shotgun (WGS) entry which is preliminary data.</text>
</comment>
<evidence type="ECO:0000313" key="6">
    <source>
        <dbReference type="Proteomes" id="UP001627154"/>
    </source>
</evidence>
<dbReference type="InterPro" id="IPR002562">
    <property type="entry name" value="3'-5'_exonuclease_dom"/>
</dbReference>
<reference evidence="5 6" key="1">
    <citation type="journal article" date="2024" name="bioRxiv">
        <title>A reference genome for Trichogramma kaykai: A tiny desert-dwelling parasitoid wasp with competing sex-ratio distorters.</title>
        <authorList>
            <person name="Culotta J."/>
            <person name="Lindsey A.R."/>
        </authorList>
    </citation>
    <scope>NUCLEOTIDE SEQUENCE [LARGE SCALE GENOMIC DNA]</scope>
    <source>
        <strain evidence="5 6">KSX58</strain>
    </source>
</reference>
<feature type="domain" description="3'-5' exonuclease" evidence="4">
    <location>
        <begin position="69"/>
        <end position="240"/>
    </location>
</feature>
<evidence type="ECO:0000259" key="4">
    <source>
        <dbReference type="SMART" id="SM00474"/>
    </source>
</evidence>
<keyword evidence="2" id="KW-0378">Hydrolase</keyword>
<protein>
    <recommendedName>
        <fullName evidence="4">3'-5' exonuclease domain-containing protein</fullName>
    </recommendedName>
</protein>
<name>A0ABD2W0Z4_9HYME</name>
<keyword evidence="3" id="KW-0269">Exonuclease</keyword>
<sequence length="611" mass="70047">MIMNELRKNVAFACVTVGLVLLASKYRNNVLQSVQHLCQGITKSRKKSKDQKDKMIGQRQDTLFSLDKVILADTPEKCDYAIQRIHRNISDGVLGFDCEWVNEGPVALIQLSTRNGVCALFRLSKLGHVPNKLKELLMNRRLIKVGVGCFDDGERVTKDYNCQVFGTVDVRTLASHFSLPCPESLSSLCMEYLGTEMVKVRSVRCGNWNAEELSTEQIAYAAYDAHVSVLIFYKILQRVRQNRSLWKSLILYIKNMQSHSRQDGLYDLPFSTIDTRFKSSWYKRVTNTQNENVSNNIVQTINRTNDQVIKKINDSEPKSSVPTRNKPLYHNCYLQAPDGDILCTCDRKKADWYVSKGLGEVVLEDPFTVKLKFEPSGRALGDVGKYYTQVKVNQCVVCGSDEKFVRKNVVPREYRKYFPLVMKSHQSHDVLLLCPSCHEVSNCHDLQFRRKLASLCNAPLVCPVQKKNDDRSREWQTLKSAVKALKDGSNIPPGRRRELEHCIQQYSGCEFITSALLKNLEEQLYKKISINDVNSNKPNFPPHGQKVVQFFESQEGGLVELEKLWREHFLTTMKPKFLPELWSISHNQERLNIRQSQNRIEPSDAKVAGIR</sequence>
<proteinExistence type="predicted"/>
<dbReference type="Gene3D" id="3.30.420.10">
    <property type="entry name" value="Ribonuclease H-like superfamily/Ribonuclease H"/>
    <property type="match status" value="1"/>
</dbReference>
<accession>A0ABD2W0Z4</accession>
<evidence type="ECO:0000256" key="2">
    <source>
        <dbReference type="ARBA" id="ARBA00022801"/>
    </source>
</evidence>
<gene>
    <name evidence="5" type="ORF">TKK_017912</name>
</gene>
<dbReference type="SUPFAM" id="SSF53098">
    <property type="entry name" value="Ribonuclease H-like"/>
    <property type="match status" value="1"/>
</dbReference>
<dbReference type="InterPro" id="IPR051132">
    <property type="entry name" value="3-5_Exonuclease_domain"/>
</dbReference>
<dbReference type="PANTHER" id="PTHR13620">
    <property type="entry name" value="3-5 EXONUCLEASE"/>
    <property type="match status" value="1"/>
</dbReference>
<dbReference type="SMART" id="SM00474">
    <property type="entry name" value="35EXOc"/>
    <property type="match status" value="1"/>
</dbReference>